<accession>A0A645DUP6</accession>
<comment type="caution">
    <text evidence="2">The sequence shown here is derived from an EMBL/GenBank/DDBJ whole genome shotgun (WGS) entry which is preliminary data.</text>
</comment>
<dbReference type="EMBL" id="VSSQ01039957">
    <property type="protein sequence ID" value="MPM93107.1"/>
    <property type="molecule type" value="Genomic_DNA"/>
</dbReference>
<feature type="compositionally biased region" description="Basic and acidic residues" evidence="1">
    <location>
        <begin position="196"/>
        <end position="207"/>
    </location>
</feature>
<gene>
    <name evidence="2" type="ORF">SDC9_140243</name>
</gene>
<feature type="region of interest" description="Disordered" evidence="1">
    <location>
        <begin position="142"/>
        <end position="167"/>
    </location>
</feature>
<reference evidence="2" key="1">
    <citation type="submission" date="2019-08" db="EMBL/GenBank/DDBJ databases">
        <authorList>
            <person name="Kucharzyk K."/>
            <person name="Murdoch R.W."/>
            <person name="Higgins S."/>
            <person name="Loffler F."/>
        </authorList>
    </citation>
    <scope>NUCLEOTIDE SEQUENCE</scope>
</reference>
<feature type="region of interest" description="Disordered" evidence="1">
    <location>
        <begin position="192"/>
        <end position="250"/>
    </location>
</feature>
<feature type="compositionally biased region" description="Basic and acidic residues" evidence="1">
    <location>
        <begin position="148"/>
        <end position="167"/>
    </location>
</feature>
<protein>
    <submittedName>
        <fullName evidence="2">Uncharacterized protein</fullName>
    </submittedName>
</protein>
<name>A0A645DUP6_9ZZZZ</name>
<sequence>MLQSALHPFIKRLEPWAHAGEQEAAAVWAPFRYRLALPAGGTAERTAALLPAHRGAAAFTAQSLAALFTEELPRVAFSVKQPQGPLSLAPRRGGLSDKRLAYRQGVFQRLKFGCERIFKADEYYPPVVFLFAAHGFGAQEPLRGGHRTAKDEACPREGRAHTEQASEVKDRVALRAPATLVFFVHRYRGESRKRHEGGPRRAYDKTELPQPRALPHLPLRGRRNGPKPSLFPQPLRQRVPEGPRELDLGEEHERRALSRDYFPVIFIAAKEIGAVNVVGGKFCFRPLRLW</sequence>
<evidence type="ECO:0000313" key="2">
    <source>
        <dbReference type="EMBL" id="MPM93107.1"/>
    </source>
</evidence>
<proteinExistence type="predicted"/>
<organism evidence="2">
    <name type="scientific">bioreactor metagenome</name>
    <dbReference type="NCBI Taxonomy" id="1076179"/>
    <lineage>
        <taxon>unclassified sequences</taxon>
        <taxon>metagenomes</taxon>
        <taxon>ecological metagenomes</taxon>
    </lineage>
</organism>
<dbReference type="AlphaFoldDB" id="A0A645DUP6"/>
<feature type="compositionally biased region" description="Basic and acidic residues" evidence="1">
    <location>
        <begin position="238"/>
        <end position="250"/>
    </location>
</feature>
<evidence type="ECO:0000256" key="1">
    <source>
        <dbReference type="SAM" id="MobiDB-lite"/>
    </source>
</evidence>